<evidence type="ECO:0000256" key="2">
    <source>
        <dbReference type="ARBA" id="ARBA00022723"/>
    </source>
</evidence>
<feature type="zinc finger region" description="C3H1-type" evidence="8">
    <location>
        <begin position="485"/>
        <end position="511"/>
    </location>
</feature>
<dbReference type="OrthoDB" id="6285980at2759"/>
<evidence type="ECO:0000313" key="13">
    <source>
        <dbReference type="RefSeq" id="XP_022339547.1"/>
    </source>
</evidence>
<evidence type="ECO:0000256" key="6">
    <source>
        <dbReference type="ARBA" id="ARBA00023242"/>
    </source>
</evidence>
<dbReference type="PROSITE" id="PS50103">
    <property type="entry name" value="ZF_C3H1"/>
    <property type="match status" value="5"/>
</dbReference>
<evidence type="ECO:0000256" key="4">
    <source>
        <dbReference type="ARBA" id="ARBA00022771"/>
    </source>
</evidence>
<dbReference type="RefSeq" id="XP_022339551.1">
    <property type="nucleotide sequence ID" value="XM_022483843.1"/>
</dbReference>
<comment type="similarity">
    <text evidence="7">Belongs to the muscleblind family.</text>
</comment>
<dbReference type="RefSeq" id="XP_022339550.1">
    <property type="nucleotide sequence ID" value="XM_022483842.1"/>
</dbReference>
<evidence type="ECO:0000313" key="10">
    <source>
        <dbReference type="Proteomes" id="UP000694844"/>
    </source>
</evidence>
<evidence type="ECO:0000313" key="16">
    <source>
        <dbReference type="RefSeq" id="XP_022339550.1"/>
    </source>
</evidence>
<evidence type="ECO:0000313" key="17">
    <source>
        <dbReference type="RefSeq" id="XP_022339551.1"/>
    </source>
</evidence>
<dbReference type="GO" id="GO:0005737">
    <property type="term" value="C:cytoplasm"/>
    <property type="evidence" value="ECO:0007669"/>
    <property type="project" value="TreeGrafter"/>
</dbReference>
<dbReference type="InterPro" id="IPR054429">
    <property type="entry name" value="Znf-CCCH_Muscleblind-like"/>
</dbReference>
<feature type="domain" description="C3H1-type" evidence="9">
    <location>
        <begin position="19"/>
        <end position="47"/>
    </location>
</feature>
<dbReference type="GO" id="GO:0008270">
    <property type="term" value="F:zinc ion binding"/>
    <property type="evidence" value="ECO:0007669"/>
    <property type="project" value="UniProtKB-KW"/>
</dbReference>
<gene>
    <name evidence="11 12 13 14 15 16 17 18" type="primary">LOC111134633</name>
</gene>
<keyword evidence="3" id="KW-0677">Repeat</keyword>
<feature type="zinc finger region" description="C3H1-type" evidence="8">
    <location>
        <begin position="53"/>
        <end position="81"/>
    </location>
</feature>
<evidence type="ECO:0000313" key="12">
    <source>
        <dbReference type="RefSeq" id="XP_022339546.1"/>
    </source>
</evidence>
<dbReference type="PANTHER" id="PTHR12675:SF12">
    <property type="entry name" value="PROTEIN MUSCLEBLIND"/>
    <property type="match status" value="1"/>
</dbReference>
<evidence type="ECO:0000256" key="7">
    <source>
        <dbReference type="ARBA" id="ARBA00038226"/>
    </source>
</evidence>
<dbReference type="KEGG" id="cvn:111134633"/>
<dbReference type="AlphaFoldDB" id="A0A8B8EHI2"/>
<accession>A0A8B8EHI2</accession>
<organism evidence="10 11">
    <name type="scientific">Crassostrea virginica</name>
    <name type="common">Eastern oyster</name>
    <dbReference type="NCBI Taxonomy" id="6565"/>
    <lineage>
        <taxon>Eukaryota</taxon>
        <taxon>Metazoa</taxon>
        <taxon>Spiralia</taxon>
        <taxon>Lophotrochozoa</taxon>
        <taxon>Mollusca</taxon>
        <taxon>Bivalvia</taxon>
        <taxon>Autobranchia</taxon>
        <taxon>Pteriomorphia</taxon>
        <taxon>Ostreida</taxon>
        <taxon>Ostreoidea</taxon>
        <taxon>Ostreidae</taxon>
        <taxon>Crassostrea</taxon>
    </lineage>
</organism>
<dbReference type="SMART" id="SM00356">
    <property type="entry name" value="ZnF_C3H1"/>
    <property type="match status" value="6"/>
</dbReference>
<evidence type="ECO:0000256" key="3">
    <source>
        <dbReference type="ARBA" id="ARBA00022737"/>
    </source>
</evidence>
<dbReference type="RefSeq" id="XP_022339548.1">
    <property type="nucleotide sequence ID" value="XM_022483840.1"/>
</dbReference>
<evidence type="ECO:0000313" key="11">
    <source>
        <dbReference type="RefSeq" id="XP_022339545.1"/>
    </source>
</evidence>
<dbReference type="GeneID" id="111134633"/>
<dbReference type="Proteomes" id="UP000694844">
    <property type="component" value="Chromosome 5"/>
</dbReference>
<dbReference type="RefSeq" id="XP_022339546.1">
    <property type="nucleotide sequence ID" value="XM_022483838.1"/>
</dbReference>
<proteinExistence type="inferred from homology"/>
<dbReference type="RefSeq" id="XP_022339545.1">
    <property type="nucleotide sequence ID" value="XM_022483837.1"/>
</dbReference>
<dbReference type="GO" id="GO:0005654">
    <property type="term" value="C:nucleoplasm"/>
    <property type="evidence" value="ECO:0007669"/>
    <property type="project" value="TreeGrafter"/>
</dbReference>
<dbReference type="InterPro" id="IPR000571">
    <property type="entry name" value="Znf_CCCH"/>
</dbReference>
<evidence type="ECO:0000313" key="18">
    <source>
        <dbReference type="RefSeq" id="XP_022339552.1"/>
    </source>
</evidence>
<sequence length="517" mass="56427">MAMVNNLLAIGSNVKDSRWLTLEVCREYQRNKCTRTDTECKFAHPPPHVEVQNGRVTACFDSIKGKCQRKDPPCKYLHPPQHLREQLLQNGRNNLILKNLQMQAAAAQSLLPSAGIVPGMLPTIASPSCKGSLAGLPTLYSTGQLPTVMIPDRAYGWSGGVMTNGHPYLASSVPTTLSYNPYNLGMQAVSVTPPTVSESPSQPISGVLQAATSIAPNKITRPDRLEVCREFQRGSCTRQPSECRYAHPPDNVTVETCENQVTVCMDFIKGKCTRDSCKYFHPPPHLQAQIKAAQQRANSSAAQALPQVVEVITSKKRPREIADDLVLQSPVSQVIPYKRVAVADGKTGLPMYQPGVNPLMFQQHMAMPFQQGGFFPGAVAFKSAPQTTVYPSGSPSPALSLQQQYVPVSMPLVLPPAAVPDAVVTAPTATATSLIPTNVHNVNYFDSNQQLLDTLPVCLDFKMGRCSRPLCDKVHILQDYVEVTDGRVAVCRDAVRGKCSRPMCKYYHIPVTLPPSK</sequence>
<keyword evidence="10" id="KW-1185">Reference proteome</keyword>
<keyword evidence="5 8" id="KW-0862">Zinc</keyword>
<feature type="domain" description="C3H1-type" evidence="9">
    <location>
        <begin position="53"/>
        <end position="81"/>
    </location>
</feature>
<dbReference type="RefSeq" id="XP_022339552.1">
    <property type="nucleotide sequence ID" value="XM_022483844.1"/>
</dbReference>
<dbReference type="RefSeq" id="XP_022339547.1">
    <property type="nucleotide sequence ID" value="XM_022483839.1"/>
</dbReference>
<evidence type="ECO:0000256" key="8">
    <source>
        <dbReference type="PROSITE-ProRule" id="PRU00723"/>
    </source>
</evidence>
<evidence type="ECO:0000313" key="14">
    <source>
        <dbReference type="RefSeq" id="XP_022339548.1"/>
    </source>
</evidence>
<reference evidence="11 12" key="1">
    <citation type="submission" date="2025-04" db="UniProtKB">
        <authorList>
            <consortium name="RefSeq"/>
        </authorList>
    </citation>
    <scope>IDENTIFICATION</scope>
    <source>
        <tissue evidence="11 12">Whole sample</tissue>
    </source>
</reference>
<keyword evidence="2 8" id="KW-0479">Metal-binding</keyword>
<feature type="zinc finger region" description="C3H1-type" evidence="8">
    <location>
        <begin position="19"/>
        <end position="47"/>
    </location>
</feature>
<dbReference type="RefSeq" id="XP_022339549.1">
    <property type="nucleotide sequence ID" value="XM_022483841.1"/>
</dbReference>
<keyword evidence="4 8" id="KW-0863">Zinc-finger</keyword>
<dbReference type="PANTHER" id="PTHR12675">
    <property type="entry name" value="MUSCLEBLIND-LIKE PROTEIN"/>
    <property type="match status" value="1"/>
</dbReference>
<feature type="domain" description="C3H1-type" evidence="9">
    <location>
        <begin position="222"/>
        <end position="250"/>
    </location>
</feature>
<dbReference type="Gene3D" id="3.30.1370.210">
    <property type="match status" value="3"/>
</dbReference>
<protein>
    <submittedName>
        <fullName evidence="11 12">Muscleblind-like protein 1 isoform X1</fullName>
    </submittedName>
</protein>
<keyword evidence="6" id="KW-0539">Nucleus</keyword>
<comment type="subcellular location">
    <subcellularLocation>
        <location evidence="1">Nucleus</location>
    </subcellularLocation>
</comment>
<evidence type="ECO:0000259" key="9">
    <source>
        <dbReference type="PROSITE" id="PS50103"/>
    </source>
</evidence>
<evidence type="ECO:0000256" key="1">
    <source>
        <dbReference type="ARBA" id="ARBA00004123"/>
    </source>
</evidence>
<feature type="domain" description="C3H1-type" evidence="9">
    <location>
        <begin position="485"/>
        <end position="511"/>
    </location>
</feature>
<dbReference type="GO" id="GO:0003723">
    <property type="term" value="F:RNA binding"/>
    <property type="evidence" value="ECO:0007669"/>
    <property type="project" value="TreeGrafter"/>
</dbReference>
<evidence type="ECO:0000313" key="15">
    <source>
        <dbReference type="RefSeq" id="XP_022339549.1"/>
    </source>
</evidence>
<evidence type="ECO:0000256" key="5">
    <source>
        <dbReference type="ARBA" id="ARBA00022833"/>
    </source>
</evidence>
<feature type="zinc finger region" description="C3H1-type" evidence="8">
    <location>
        <begin position="222"/>
        <end position="250"/>
    </location>
</feature>
<dbReference type="GO" id="GO:0043484">
    <property type="term" value="P:regulation of RNA splicing"/>
    <property type="evidence" value="ECO:0007669"/>
    <property type="project" value="TreeGrafter"/>
</dbReference>
<feature type="zinc finger region" description="C3H1-type" evidence="8">
    <location>
        <begin position="258"/>
        <end position="284"/>
    </location>
</feature>
<feature type="domain" description="C3H1-type" evidence="9">
    <location>
        <begin position="258"/>
        <end position="284"/>
    </location>
</feature>
<name>A0A8B8EHI2_CRAVI</name>
<dbReference type="FunFam" id="3.30.1370.210:FF:000005">
    <property type="entry name" value="Muscleblind, isoform M"/>
    <property type="match status" value="1"/>
</dbReference>
<dbReference type="Pfam" id="PF22628">
    <property type="entry name" value="zf-CCCH_10"/>
    <property type="match status" value="4"/>
</dbReference>